<keyword evidence="4" id="KW-1185">Reference proteome</keyword>
<organism evidence="3 4">
    <name type="scientific">Chelonia mydas</name>
    <name type="common">Green sea-turtle</name>
    <name type="synonym">Chelonia agassizi</name>
    <dbReference type="NCBI Taxonomy" id="8469"/>
    <lineage>
        <taxon>Eukaryota</taxon>
        <taxon>Metazoa</taxon>
        <taxon>Chordata</taxon>
        <taxon>Craniata</taxon>
        <taxon>Vertebrata</taxon>
        <taxon>Euteleostomi</taxon>
        <taxon>Archelosauria</taxon>
        <taxon>Testudinata</taxon>
        <taxon>Testudines</taxon>
        <taxon>Cryptodira</taxon>
        <taxon>Durocryptodira</taxon>
        <taxon>Americhelydia</taxon>
        <taxon>Chelonioidea</taxon>
        <taxon>Cheloniidae</taxon>
        <taxon>Chelonia</taxon>
    </lineage>
</organism>
<dbReference type="EMBL" id="KB576442">
    <property type="protein sequence ID" value="EMP26764.1"/>
    <property type="molecule type" value="Genomic_DNA"/>
</dbReference>
<evidence type="ECO:0000313" key="3">
    <source>
        <dbReference type="EMBL" id="EMP26764.1"/>
    </source>
</evidence>
<feature type="non-terminal residue" evidence="3">
    <location>
        <position position="1"/>
    </location>
</feature>
<reference evidence="4" key="1">
    <citation type="journal article" date="2013" name="Nat. Genet.">
        <title>The draft genomes of soft-shell turtle and green sea turtle yield insights into the development and evolution of the turtle-specific body plan.</title>
        <authorList>
            <person name="Wang Z."/>
            <person name="Pascual-Anaya J."/>
            <person name="Zadissa A."/>
            <person name="Li W."/>
            <person name="Niimura Y."/>
            <person name="Huang Z."/>
            <person name="Li C."/>
            <person name="White S."/>
            <person name="Xiong Z."/>
            <person name="Fang D."/>
            <person name="Wang B."/>
            <person name="Ming Y."/>
            <person name="Chen Y."/>
            <person name="Zheng Y."/>
            <person name="Kuraku S."/>
            <person name="Pignatelli M."/>
            <person name="Herrero J."/>
            <person name="Beal K."/>
            <person name="Nozawa M."/>
            <person name="Li Q."/>
            <person name="Wang J."/>
            <person name="Zhang H."/>
            <person name="Yu L."/>
            <person name="Shigenobu S."/>
            <person name="Wang J."/>
            <person name="Liu J."/>
            <person name="Flicek P."/>
            <person name="Searle S."/>
            <person name="Wang J."/>
            <person name="Kuratani S."/>
            <person name="Yin Y."/>
            <person name="Aken B."/>
            <person name="Zhang G."/>
            <person name="Irie N."/>
        </authorList>
    </citation>
    <scope>NUCLEOTIDE SEQUENCE [LARGE SCALE GENOMIC DNA]</scope>
</reference>
<dbReference type="InterPro" id="IPR044822">
    <property type="entry name" value="Myb_DNA-bind_4"/>
</dbReference>
<evidence type="ECO:0000256" key="1">
    <source>
        <dbReference type="SAM" id="MobiDB-lite"/>
    </source>
</evidence>
<evidence type="ECO:0000259" key="2">
    <source>
        <dbReference type="Pfam" id="PF13837"/>
    </source>
</evidence>
<dbReference type="Proteomes" id="UP000031443">
    <property type="component" value="Unassembled WGS sequence"/>
</dbReference>
<name>M7AQ85_CHEMY</name>
<dbReference type="AlphaFoldDB" id="M7AQ85"/>
<proteinExistence type="predicted"/>
<dbReference type="PANTHER" id="PTHR47595">
    <property type="entry name" value="HEAT SHOCK 70 KDA PROTEIN 14"/>
    <property type="match status" value="1"/>
</dbReference>
<accession>M7AQ85</accession>
<feature type="region of interest" description="Disordered" evidence="1">
    <location>
        <begin position="92"/>
        <end position="123"/>
    </location>
</feature>
<feature type="domain" description="Myb/SANT-like DNA-binding" evidence="2">
    <location>
        <begin position="1"/>
        <end position="86"/>
    </location>
</feature>
<protein>
    <recommendedName>
        <fullName evidence="2">Myb/SANT-like DNA-binding domain-containing protein</fullName>
    </recommendedName>
</protein>
<dbReference type="Pfam" id="PF13837">
    <property type="entry name" value="Myb_DNA-bind_4"/>
    <property type="match status" value="1"/>
</dbReference>
<sequence>WTTAELLDLLSIWGEEAVQSQLHMSHRNWDTYGQISRGLCEKGYDRDTLQRRVKIKELRQVYHKTRGGKLSLGAMPKTCWFNKELDTILGGYPTSTTKSPMDTLGQRKENLTRSTKSLMKRWS</sequence>
<evidence type="ECO:0000313" key="4">
    <source>
        <dbReference type="Proteomes" id="UP000031443"/>
    </source>
</evidence>
<dbReference type="Gene3D" id="1.10.10.60">
    <property type="entry name" value="Homeodomain-like"/>
    <property type="match status" value="1"/>
</dbReference>
<gene>
    <name evidence="3" type="ORF">UY3_16164</name>
</gene>
<dbReference type="PANTHER" id="PTHR47595:SF1">
    <property type="entry name" value="MYB_SANT-LIKE DNA-BINDING DOMAIN-CONTAINING PROTEIN"/>
    <property type="match status" value="1"/>
</dbReference>